<comment type="pathway">
    <text evidence="6">Amino-acid biosynthesis; L-histidine biosynthesis; L-histidine from 5-phospho-alpha-D-ribose 1-diphosphate: step 2/9.</text>
</comment>
<keyword evidence="9" id="KW-0479">Metal-binding</keyword>
<evidence type="ECO:0000256" key="8">
    <source>
        <dbReference type="ARBA" id="ARBA00022605"/>
    </source>
</evidence>
<dbReference type="CDD" id="cd06572">
    <property type="entry name" value="Histidinol_dh"/>
    <property type="match status" value="1"/>
</dbReference>
<evidence type="ECO:0000256" key="15">
    <source>
        <dbReference type="ARBA" id="ARBA00023027"/>
    </source>
</evidence>
<dbReference type="FunFam" id="1.20.5.1300:FF:000001">
    <property type="entry name" value="Histidine biosynthesis trifunctional protein"/>
    <property type="match status" value="1"/>
</dbReference>
<accession>A0A261Y118</accession>
<dbReference type="GO" id="GO:0005524">
    <property type="term" value="F:ATP binding"/>
    <property type="evidence" value="ECO:0007669"/>
    <property type="project" value="UniProtKB-UniRule"/>
</dbReference>
<protein>
    <recommendedName>
        <fullName evidence="19">Histidine biosynthesis trifunctional protein</fullName>
    </recommendedName>
    <domain>
        <recommendedName>
            <fullName evidence="19">Phosphoribosyl-AMP cyclohydrolase</fullName>
            <ecNumber evidence="19">3.5.4.19</ecNumber>
        </recommendedName>
    </domain>
    <domain>
        <recommendedName>
            <fullName evidence="19">Phosphoribosyl-ATP pyrophosphohydrolase</fullName>
            <ecNumber evidence="19">3.6.1.31</ecNumber>
        </recommendedName>
    </domain>
    <domain>
        <recommendedName>
            <fullName evidence="19">Histidinol dehydrogenase</fullName>
            <shortName evidence="19">HDH</shortName>
            <ecNumber evidence="19">1.1.1.23</ecNumber>
        </recommendedName>
    </domain>
</protein>
<dbReference type="HAMAP" id="MF_01024">
    <property type="entry name" value="HisD"/>
    <property type="match status" value="1"/>
</dbReference>
<evidence type="ECO:0000313" key="23">
    <source>
        <dbReference type="Proteomes" id="UP000242875"/>
    </source>
</evidence>
<comment type="pathway">
    <text evidence="4">Amino-acid biosynthesis; L-histidine biosynthesis; L-histidine from 5-phospho-alpha-D-ribose 1-diphosphate: step 9/9.</text>
</comment>
<keyword evidence="11 19" id="KW-0378">Hydrolase</keyword>
<keyword evidence="14 19" id="KW-0560">Oxidoreductase</keyword>
<keyword evidence="16 19" id="KW-0368">Histidine biosynthesis</keyword>
<comment type="similarity">
    <text evidence="7 19">In the C-terminal section; belongs to the histidinol dehydrogenase family.</text>
</comment>
<dbReference type="AlphaFoldDB" id="A0A261Y118"/>
<dbReference type="PANTHER" id="PTHR21256:SF2">
    <property type="entry name" value="HISTIDINE BIOSYNTHESIS TRIFUNCTIONAL PROTEIN"/>
    <property type="match status" value="1"/>
</dbReference>
<evidence type="ECO:0000256" key="4">
    <source>
        <dbReference type="ARBA" id="ARBA00004940"/>
    </source>
</evidence>
<dbReference type="Pfam" id="PF01502">
    <property type="entry name" value="PRA-CH"/>
    <property type="match status" value="1"/>
</dbReference>
<dbReference type="OrthoDB" id="1703565at2759"/>
<evidence type="ECO:0000256" key="12">
    <source>
        <dbReference type="ARBA" id="ARBA00022833"/>
    </source>
</evidence>
<dbReference type="InterPro" id="IPR012131">
    <property type="entry name" value="Hstdl_DH"/>
</dbReference>
<comment type="caution">
    <text evidence="22">The sequence shown here is derived from an EMBL/GenBank/DDBJ whole genome shotgun (WGS) entry which is preliminary data.</text>
</comment>
<evidence type="ECO:0000256" key="14">
    <source>
        <dbReference type="ARBA" id="ARBA00023002"/>
    </source>
</evidence>
<dbReference type="EC" id="3.5.4.19" evidence="19"/>
<dbReference type="PRINTS" id="PR00083">
    <property type="entry name" value="HOLDHDRGNASE"/>
</dbReference>
<evidence type="ECO:0000256" key="7">
    <source>
        <dbReference type="ARBA" id="ARBA00008260"/>
    </source>
</evidence>
<gene>
    <name evidence="22" type="ORF">BZG36_02590</name>
</gene>
<dbReference type="EMBL" id="MVBO01000046">
    <property type="protein sequence ID" value="OZJ04302.1"/>
    <property type="molecule type" value="Genomic_DNA"/>
</dbReference>
<comment type="catalytic activity">
    <reaction evidence="18 19">
        <text>L-histidinol + 2 NAD(+) + H2O = L-histidine + 2 NADH + 3 H(+)</text>
        <dbReference type="Rhea" id="RHEA:20641"/>
        <dbReference type="ChEBI" id="CHEBI:15377"/>
        <dbReference type="ChEBI" id="CHEBI:15378"/>
        <dbReference type="ChEBI" id="CHEBI:57540"/>
        <dbReference type="ChEBI" id="CHEBI:57595"/>
        <dbReference type="ChEBI" id="CHEBI:57699"/>
        <dbReference type="ChEBI" id="CHEBI:57945"/>
        <dbReference type="EC" id="1.1.1.23"/>
    </reaction>
</comment>
<dbReference type="Pfam" id="PF01503">
    <property type="entry name" value="PRA-PH"/>
    <property type="match status" value="1"/>
</dbReference>
<comment type="catalytic activity">
    <reaction evidence="2 19">
        <text>1-(5-phospho-beta-D-ribosyl)-ATP + H2O = 1-(5-phospho-beta-D-ribosyl)-5'-AMP + diphosphate + H(+)</text>
        <dbReference type="Rhea" id="RHEA:22828"/>
        <dbReference type="ChEBI" id="CHEBI:15377"/>
        <dbReference type="ChEBI" id="CHEBI:15378"/>
        <dbReference type="ChEBI" id="CHEBI:33019"/>
        <dbReference type="ChEBI" id="CHEBI:59457"/>
        <dbReference type="ChEBI" id="CHEBI:73183"/>
        <dbReference type="EC" id="3.6.1.31"/>
    </reaction>
</comment>
<dbReference type="FunFam" id="3.40.50.1980:FF:000050">
    <property type="entry name" value="Histidine biosynthesis trifunctional protein"/>
    <property type="match status" value="1"/>
</dbReference>
<keyword evidence="12" id="KW-0862">Zinc</keyword>
<evidence type="ECO:0000256" key="20">
    <source>
        <dbReference type="SAM" id="MobiDB-lite"/>
    </source>
</evidence>
<evidence type="ECO:0000256" key="6">
    <source>
        <dbReference type="ARBA" id="ARBA00005204"/>
    </source>
</evidence>
<proteinExistence type="inferred from homology"/>
<feature type="region of interest" description="Disordered" evidence="20">
    <location>
        <begin position="378"/>
        <end position="409"/>
    </location>
</feature>
<name>A0A261Y118_9FUNG</name>
<dbReference type="SUPFAM" id="SSF141734">
    <property type="entry name" value="HisI-like"/>
    <property type="match status" value="1"/>
</dbReference>
<dbReference type="FunFam" id="3.40.50.1980:FF:000001">
    <property type="entry name" value="Histidinol dehydrogenase"/>
    <property type="match status" value="1"/>
</dbReference>
<dbReference type="EC" id="1.1.1.23" evidence="19"/>
<dbReference type="Proteomes" id="UP000242875">
    <property type="component" value="Unassembled WGS sequence"/>
</dbReference>
<dbReference type="FunFam" id="1.10.287.1080:FF:000002">
    <property type="entry name" value="Histidine biosynthesis bifunctional protein HisIE"/>
    <property type="match status" value="1"/>
</dbReference>
<feature type="domain" description="Phosphoribosyl-AMP cyclohydrolase" evidence="21">
    <location>
        <begin position="204"/>
        <end position="275"/>
    </location>
</feature>
<dbReference type="GO" id="GO:0051287">
    <property type="term" value="F:NAD binding"/>
    <property type="evidence" value="ECO:0007669"/>
    <property type="project" value="UniProtKB-UniRule"/>
</dbReference>
<dbReference type="GO" id="GO:0004399">
    <property type="term" value="F:histidinol dehydrogenase activity"/>
    <property type="evidence" value="ECO:0007669"/>
    <property type="project" value="UniProtKB-UniRule"/>
</dbReference>
<dbReference type="InterPro" id="IPR021130">
    <property type="entry name" value="PRib-ATP_PPHydrolase-like"/>
</dbReference>
<dbReference type="SUPFAM" id="SSF53720">
    <property type="entry name" value="ALDH-like"/>
    <property type="match status" value="1"/>
</dbReference>
<keyword evidence="23" id="KW-1185">Reference proteome</keyword>
<evidence type="ECO:0000256" key="18">
    <source>
        <dbReference type="ARBA" id="ARBA00049489"/>
    </source>
</evidence>
<dbReference type="Pfam" id="PF00815">
    <property type="entry name" value="Histidinol_dh"/>
    <property type="match status" value="1"/>
</dbReference>
<reference evidence="22 23" key="1">
    <citation type="journal article" date="2017" name="Mycologia">
        <title>Bifiguratus adelaidae, gen. et sp. nov., a new member of Mucoromycotina in endophytic and soil-dwelling habitats.</title>
        <authorList>
            <person name="Torres-Cruz T.J."/>
            <person name="Billingsley Tobias T.L."/>
            <person name="Almatruk M."/>
            <person name="Hesse C."/>
            <person name="Kuske C.R."/>
            <person name="Desiro A."/>
            <person name="Benucci G.M."/>
            <person name="Bonito G."/>
            <person name="Stajich J.E."/>
            <person name="Dunlap C."/>
            <person name="Arnold A.E."/>
            <person name="Porras-Alfaro A."/>
        </authorList>
    </citation>
    <scope>NUCLEOTIDE SEQUENCE [LARGE SCALE GENOMIC DNA]</scope>
    <source>
        <strain evidence="22 23">AZ0501</strain>
    </source>
</reference>
<dbReference type="GO" id="GO:0004635">
    <property type="term" value="F:phosphoribosyl-AMP cyclohydrolase activity"/>
    <property type="evidence" value="ECO:0007669"/>
    <property type="project" value="UniProtKB-UniRule"/>
</dbReference>
<dbReference type="PROSITE" id="PS00611">
    <property type="entry name" value="HISOL_DEHYDROGENASE"/>
    <property type="match status" value="1"/>
</dbReference>
<evidence type="ECO:0000256" key="10">
    <source>
        <dbReference type="ARBA" id="ARBA00022741"/>
    </source>
</evidence>
<evidence type="ECO:0000313" key="22">
    <source>
        <dbReference type="EMBL" id="OZJ04302.1"/>
    </source>
</evidence>
<dbReference type="PIRSF" id="PIRSF001257">
    <property type="entry name" value="His_trifunctional"/>
    <property type="match status" value="1"/>
</dbReference>
<dbReference type="UniPathway" id="UPA00031">
    <property type="reaction ID" value="UER00007"/>
</dbReference>
<comment type="pathway">
    <text evidence="5">Amino-acid biosynthesis; L-histidine biosynthesis; L-histidine from 5-phospho-alpha-D-ribose 1-diphosphate: step 3/9.</text>
</comment>
<dbReference type="NCBIfam" id="TIGR03188">
    <property type="entry name" value="histidine_hisI"/>
    <property type="match status" value="1"/>
</dbReference>
<evidence type="ECO:0000256" key="5">
    <source>
        <dbReference type="ARBA" id="ARBA00005169"/>
    </source>
</evidence>
<evidence type="ECO:0000259" key="21">
    <source>
        <dbReference type="Pfam" id="PF01502"/>
    </source>
</evidence>
<evidence type="ECO:0000256" key="13">
    <source>
        <dbReference type="ARBA" id="ARBA00022840"/>
    </source>
</evidence>
<organism evidence="22 23">
    <name type="scientific">Bifiguratus adelaidae</name>
    <dbReference type="NCBI Taxonomy" id="1938954"/>
    <lineage>
        <taxon>Eukaryota</taxon>
        <taxon>Fungi</taxon>
        <taxon>Fungi incertae sedis</taxon>
        <taxon>Mucoromycota</taxon>
        <taxon>Mucoromycotina</taxon>
        <taxon>Endogonomycetes</taxon>
        <taxon>Endogonales</taxon>
        <taxon>Endogonales incertae sedis</taxon>
        <taxon>Bifiguratus</taxon>
    </lineage>
</organism>
<dbReference type="InterPro" id="IPR002496">
    <property type="entry name" value="PRib_AMP_CycHydrolase_dom"/>
</dbReference>
<keyword evidence="10 19" id="KW-0547">Nucleotide-binding</keyword>
<evidence type="ECO:0000256" key="16">
    <source>
        <dbReference type="ARBA" id="ARBA00023102"/>
    </source>
</evidence>
<comment type="cofactor">
    <cofactor evidence="3">
        <name>Zn(2+)</name>
        <dbReference type="ChEBI" id="CHEBI:29105"/>
    </cofactor>
</comment>
<evidence type="ECO:0000256" key="2">
    <source>
        <dbReference type="ARBA" id="ARBA00001460"/>
    </source>
</evidence>
<evidence type="ECO:0000256" key="17">
    <source>
        <dbReference type="ARBA" id="ARBA00023268"/>
    </source>
</evidence>
<dbReference type="Gene3D" id="1.20.5.1300">
    <property type="match status" value="1"/>
</dbReference>
<keyword evidence="8 19" id="KW-0028">Amino-acid biosynthesis</keyword>
<dbReference type="GO" id="GO:0004636">
    <property type="term" value="F:phosphoribosyl-ATP diphosphatase activity"/>
    <property type="evidence" value="ECO:0007669"/>
    <property type="project" value="UniProtKB-UniRule"/>
</dbReference>
<dbReference type="InterPro" id="IPR008179">
    <property type="entry name" value="HisE"/>
</dbReference>
<dbReference type="InterPro" id="IPR001692">
    <property type="entry name" value="Histidinol_DH_CS"/>
</dbReference>
<dbReference type="InterPro" id="IPR016161">
    <property type="entry name" value="Ald_DH/histidinol_DH"/>
</dbReference>
<comment type="catalytic activity">
    <reaction evidence="1 19">
        <text>1-(5-phospho-beta-D-ribosyl)-5'-AMP + H2O = 1-(5-phospho-beta-D-ribosyl)-5-[(5-phospho-beta-D-ribosylamino)methylideneamino]imidazole-4-carboxamide</text>
        <dbReference type="Rhea" id="RHEA:20049"/>
        <dbReference type="ChEBI" id="CHEBI:15377"/>
        <dbReference type="ChEBI" id="CHEBI:58435"/>
        <dbReference type="ChEBI" id="CHEBI:59457"/>
        <dbReference type="EC" id="3.5.4.19"/>
    </reaction>
</comment>
<dbReference type="InterPro" id="IPR038019">
    <property type="entry name" value="PRib_AMP_CycHydrolase_sf"/>
</dbReference>
<dbReference type="Gene3D" id="3.40.50.1980">
    <property type="entry name" value="Nitrogenase molybdenum iron protein domain"/>
    <property type="match status" value="2"/>
</dbReference>
<dbReference type="NCBIfam" id="TIGR00069">
    <property type="entry name" value="hisD"/>
    <property type="match status" value="1"/>
</dbReference>
<dbReference type="SUPFAM" id="SSF101386">
    <property type="entry name" value="all-alpha NTP pyrophosphatases"/>
    <property type="match status" value="1"/>
</dbReference>
<evidence type="ECO:0000256" key="19">
    <source>
        <dbReference type="PIRNR" id="PIRNR001257"/>
    </source>
</evidence>
<dbReference type="Gene3D" id="1.10.287.1080">
    <property type="entry name" value="MazG-like"/>
    <property type="match status" value="1"/>
</dbReference>
<dbReference type="EC" id="3.6.1.31" evidence="19"/>
<dbReference type="CDD" id="cd11546">
    <property type="entry name" value="NTP-PPase_His4"/>
    <property type="match status" value="1"/>
</dbReference>
<dbReference type="GO" id="GO:0046872">
    <property type="term" value="F:metal ion binding"/>
    <property type="evidence" value="ECO:0007669"/>
    <property type="project" value="UniProtKB-KW"/>
</dbReference>
<dbReference type="Gene3D" id="3.10.20.810">
    <property type="entry name" value="Phosphoribosyl-AMP cyclohydrolase"/>
    <property type="match status" value="1"/>
</dbReference>
<keyword evidence="15 19" id="KW-0520">NAD</keyword>
<dbReference type="FunFam" id="3.10.20.810:FF:000002">
    <property type="entry name" value="Histidine biosynthesis trifunctional protein"/>
    <property type="match status" value="1"/>
</dbReference>
<evidence type="ECO:0000256" key="1">
    <source>
        <dbReference type="ARBA" id="ARBA00000024"/>
    </source>
</evidence>
<dbReference type="InterPro" id="IPR016298">
    <property type="entry name" value="Histidine_synth_trifunct"/>
</dbReference>
<keyword evidence="13 19" id="KW-0067">ATP-binding</keyword>
<keyword evidence="17" id="KW-0511">Multifunctional enzyme</keyword>
<dbReference type="PANTHER" id="PTHR21256">
    <property type="entry name" value="HISTIDINOL DEHYDROGENASE HDH"/>
    <property type="match status" value="1"/>
</dbReference>
<evidence type="ECO:0000256" key="9">
    <source>
        <dbReference type="ARBA" id="ARBA00022723"/>
    </source>
</evidence>
<dbReference type="GO" id="GO:0005829">
    <property type="term" value="C:cytosol"/>
    <property type="evidence" value="ECO:0007669"/>
    <property type="project" value="TreeGrafter"/>
</dbReference>
<sequence>MLIPIGGERLAATTYLPDVIYDGLEIDGFNHVNAWVNVPSGVDVGDVLDKGAKKAIVPLSATRVEELSQYPADRLAIASSSVALADLERFVGHVSVFIVQATTSTESEQAALVSFAKRVQSTLLPTGGICQVVLSVPSADTVFIAQQHKVGIDVAIDVDQLTLEASSSDKLNLGEAFMACVISDRADGLIPTMVVDQSNTALGLVYSSVQSVAESLKIGQGVYQSRSRGLWHKGATSGATQTLVAIDFDCDADTLRFIVQQHGAGFCHLNTRHCFGKSAGLTVLEQTLKQRKANAPAGSYTARLFKDQELLTAKIKEEAEEVCEATEKQDIAWEAADLLYFLMTKCVANDVSLADIEANLDKKARKVSRRPGNAKAKFIAQSGEATKANGKPAEPPKATEQQGAPVKDTSRIQMNSYTFNELDAASRSKLLLRPIINSDDIIARVQPIMKAVREQGDAAILDYTSKFDQVKLSTTCIKAPFPQESMILDAATKAAIDQAYDNIYAFHDAQMDRETLIVETMPGVVCSRFSRPIEKVGLYVPGGTAVLPSSALMLGIPAKVAGCSEIILATPPRKDGSIVPEVMYVAHKIGASMVVTAGGAQAVAALAYGTETIPKVDKICGPGNQYVTAAKMVAQNDTSCLVSIDMPAGPSEVLVVADATSNPAYVASDLLSQAEHGVDSQVVLVAVGLDSEQTKAIENEIHEQASRLPRVDIVRQSIAKSYLVHVDTIEDALAYSNAYAPEHLILHNDNAEGVVRLVNNAGSVFVGPYSPESCGDYASGTNHTLPTYGYSRMYSGVNTHTFLKHITSQQLTADGLNRLGDTVMRLAEVERLEAHRNAVAIRVRDIRKL</sequence>
<evidence type="ECO:0000256" key="3">
    <source>
        <dbReference type="ARBA" id="ARBA00001947"/>
    </source>
</evidence>
<evidence type="ECO:0000256" key="11">
    <source>
        <dbReference type="ARBA" id="ARBA00022801"/>
    </source>
</evidence>
<dbReference type="GO" id="GO:0000105">
    <property type="term" value="P:L-histidine biosynthetic process"/>
    <property type="evidence" value="ECO:0007669"/>
    <property type="project" value="UniProtKB-UniRule"/>
</dbReference>